<keyword evidence="1" id="KW-0812">Transmembrane</keyword>
<name>A0ABY8H4Q0_9MICC</name>
<evidence type="ECO:0000313" key="3">
    <source>
        <dbReference type="Proteomes" id="UP001219037"/>
    </source>
</evidence>
<dbReference type="EMBL" id="CP121252">
    <property type="protein sequence ID" value="WFP15911.1"/>
    <property type="molecule type" value="Genomic_DNA"/>
</dbReference>
<gene>
    <name evidence="2" type="ORF">P8192_10965</name>
</gene>
<dbReference type="RefSeq" id="WP_278157011.1">
    <property type="nucleotide sequence ID" value="NZ_CP121252.1"/>
</dbReference>
<feature type="transmembrane region" description="Helical" evidence="1">
    <location>
        <begin position="20"/>
        <end position="41"/>
    </location>
</feature>
<evidence type="ECO:0000256" key="1">
    <source>
        <dbReference type="SAM" id="Phobius"/>
    </source>
</evidence>
<accession>A0ABY8H4Q0</accession>
<reference evidence="2 3" key="1">
    <citation type="submission" date="2023-04" db="EMBL/GenBank/DDBJ databases">
        <title>Funneling lignin-derived compounds into biodiesel using alkali-halophilic Citricoccus sp. P2.</title>
        <authorList>
            <person name="Luo C.-B."/>
        </authorList>
    </citation>
    <scope>NUCLEOTIDE SEQUENCE [LARGE SCALE GENOMIC DNA]</scope>
    <source>
        <strain evidence="2 3">P2</strain>
    </source>
</reference>
<evidence type="ECO:0000313" key="2">
    <source>
        <dbReference type="EMBL" id="WFP15911.1"/>
    </source>
</evidence>
<keyword evidence="1" id="KW-1133">Transmembrane helix</keyword>
<keyword evidence="1" id="KW-0472">Membrane</keyword>
<feature type="transmembrane region" description="Helical" evidence="1">
    <location>
        <begin position="47"/>
        <end position="67"/>
    </location>
</feature>
<protein>
    <submittedName>
        <fullName evidence="2">Uncharacterized protein</fullName>
    </submittedName>
</protein>
<organism evidence="2 3">
    <name type="scientific">Citricoccus muralis</name>
    <dbReference type="NCBI Taxonomy" id="169134"/>
    <lineage>
        <taxon>Bacteria</taxon>
        <taxon>Bacillati</taxon>
        <taxon>Actinomycetota</taxon>
        <taxon>Actinomycetes</taxon>
        <taxon>Micrococcales</taxon>
        <taxon>Micrococcaceae</taxon>
        <taxon>Citricoccus</taxon>
    </lineage>
</organism>
<dbReference type="Proteomes" id="UP001219037">
    <property type="component" value="Chromosome"/>
</dbReference>
<proteinExistence type="predicted"/>
<keyword evidence="3" id="KW-1185">Reference proteome</keyword>
<sequence length="82" mass="8924">MGNTSFTTPWDTGSQTYRRLLLTGMALIGVGVLLAIVGAVAQMLPVSWAALSLIGAGLVVHVCAQVIRFRDARRRERARTQR</sequence>